<evidence type="ECO:0000256" key="1">
    <source>
        <dbReference type="ARBA" id="ARBA00001974"/>
    </source>
</evidence>
<organism evidence="7 8">
    <name type="scientific">Saccharomonospora glauca K62</name>
    <dbReference type="NCBI Taxonomy" id="928724"/>
    <lineage>
        <taxon>Bacteria</taxon>
        <taxon>Bacillati</taxon>
        <taxon>Actinomycetota</taxon>
        <taxon>Actinomycetes</taxon>
        <taxon>Pseudonocardiales</taxon>
        <taxon>Pseudonocardiaceae</taxon>
        <taxon>Saccharomonospora</taxon>
    </lineage>
</organism>
<evidence type="ECO:0000256" key="4">
    <source>
        <dbReference type="ARBA" id="ARBA00022827"/>
    </source>
</evidence>
<protein>
    <submittedName>
        <fullName evidence="7">NADH dehydrogenase, FAD-containing subunit</fullName>
    </submittedName>
</protein>
<keyword evidence="8" id="KW-1185">Reference proteome</keyword>
<dbReference type="PRINTS" id="PR00368">
    <property type="entry name" value="FADPNR"/>
</dbReference>
<sequence length="375" mass="40485">MTRHIVVIGGGYSGLAAALRTARRLRDARVTLVNPRAHFVERVRLHQLAAGQQLREHPLADVLGRAGVDFVLGRVRELDPDDRRLVVDSLEAPMRYDTLVYAVGSVADTNAPGVTDHAATVAEFAEARALRDRVATVAREEGTVAVVGGGLTGIETAAELAETYPRLRVRLVTDGKPGATLSERGRSHLLRSFERLGVEVRGDAKAVEVRPGAVRLADGDAVTADLVVWATGFGVPDLAARSSLAVDAIGRVVVDDSLRSVSHPDVYAVGDSAVVGHTDGSPLRMACATALPLGQYVGDVIAARANGKQPRPRRFRYVIRCLSLGRRDGLIQFVDAHDRPRERILTGRTAARFKEMVVRGATFTARRPGPYLPWR</sequence>
<dbReference type="InterPro" id="IPR036188">
    <property type="entry name" value="FAD/NAD-bd_sf"/>
</dbReference>
<dbReference type="HOGENOM" id="CLU_021377_8_1_11"/>
<dbReference type="Proteomes" id="UP000005087">
    <property type="component" value="Chromosome"/>
</dbReference>
<dbReference type="STRING" id="928724.SacglDRAFT_02429"/>
<evidence type="ECO:0000256" key="3">
    <source>
        <dbReference type="ARBA" id="ARBA00022630"/>
    </source>
</evidence>
<comment type="similarity">
    <text evidence="2">Belongs to the NADH dehydrogenase family.</text>
</comment>
<dbReference type="PRINTS" id="PR00469">
    <property type="entry name" value="PNDRDTASEII"/>
</dbReference>
<keyword evidence="4" id="KW-0274">FAD</keyword>
<reference evidence="7 8" key="1">
    <citation type="submission" date="2011-09" db="EMBL/GenBank/DDBJ databases">
        <authorList>
            <consortium name="US DOE Joint Genome Institute (JGI-PGF)"/>
            <person name="Lucas S."/>
            <person name="Han J."/>
            <person name="Lapidus A."/>
            <person name="Cheng J.-F."/>
            <person name="Goodwin L."/>
            <person name="Pitluck S."/>
            <person name="Peters L."/>
            <person name="Land M.L."/>
            <person name="Hauser L."/>
            <person name="Brambilla E."/>
            <person name="Klenk H.-P."/>
            <person name="Woyke T.J."/>
        </authorList>
    </citation>
    <scope>NUCLEOTIDE SEQUENCE [LARGE SCALE GENOMIC DNA]</scope>
    <source>
        <strain evidence="7 8">K62</strain>
    </source>
</reference>
<dbReference type="RefSeq" id="WP_005464812.1">
    <property type="nucleotide sequence ID" value="NZ_CM001484.1"/>
</dbReference>
<dbReference type="InterPro" id="IPR023753">
    <property type="entry name" value="FAD/NAD-binding_dom"/>
</dbReference>
<comment type="cofactor">
    <cofactor evidence="1">
        <name>FAD</name>
        <dbReference type="ChEBI" id="CHEBI:57692"/>
    </cofactor>
</comment>
<dbReference type="EMBL" id="CM001484">
    <property type="protein sequence ID" value="EIE99322.1"/>
    <property type="molecule type" value="Genomic_DNA"/>
</dbReference>
<keyword evidence="3" id="KW-0285">Flavoprotein</keyword>
<evidence type="ECO:0000259" key="6">
    <source>
        <dbReference type="Pfam" id="PF07992"/>
    </source>
</evidence>
<dbReference type="GO" id="GO:0003955">
    <property type="term" value="F:NAD(P)H dehydrogenase (quinone) activity"/>
    <property type="evidence" value="ECO:0007669"/>
    <property type="project" value="TreeGrafter"/>
</dbReference>
<evidence type="ECO:0000256" key="2">
    <source>
        <dbReference type="ARBA" id="ARBA00005272"/>
    </source>
</evidence>
<dbReference type="InterPro" id="IPR051169">
    <property type="entry name" value="NADH-Q_oxidoreductase"/>
</dbReference>
<dbReference type="PANTHER" id="PTHR42913">
    <property type="entry name" value="APOPTOSIS-INDUCING FACTOR 1"/>
    <property type="match status" value="1"/>
</dbReference>
<dbReference type="eggNOG" id="COG1252">
    <property type="taxonomic scope" value="Bacteria"/>
</dbReference>
<dbReference type="Gene3D" id="3.50.50.100">
    <property type="match status" value="1"/>
</dbReference>
<evidence type="ECO:0000313" key="8">
    <source>
        <dbReference type="Proteomes" id="UP000005087"/>
    </source>
</evidence>
<dbReference type="PANTHER" id="PTHR42913:SF3">
    <property type="entry name" value="64 KDA MITOCHONDRIAL NADH DEHYDROGENASE (EUROFUNG)"/>
    <property type="match status" value="1"/>
</dbReference>
<dbReference type="SUPFAM" id="SSF51905">
    <property type="entry name" value="FAD/NAD(P)-binding domain"/>
    <property type="match status" value="1"/>
</dbReference>
<proteinExistence type="inferred from homology"/>
<gene>
    <name evidence="7" type="ORF">SacglDRAFT_02429</name>
</gene>
<name>I1D2Z8_9PSEU</name>
<dbReference type="AlphaFoldDB" id="I1D2Z8"/>
<dbReference type="Pfam" id="PF07992">
    <property type="entry name" value="Pyr_redox_2"/>
    <property type="match status" value="1"/>
</dbReference>
<keyword evidence="5" id="KW-0560">Oxidoreductase</keyword>
<dbReference type="GO" id="GO:0019646">
    <property type="term" value="P:aerobic electron transport chain"/>
    <property type="evidence" value="ECO:0007669"/>
    <property type="project" value="TreeGrafter"/>
</dbReference>
<feature type="domain" description="FAD/NAD(P)-binding" evidence="6">
    <location>
        <begin position="4"/>
        <end position="279"/>
    </location>
</feature>
<accession>I1D2Z8</accession>
<evidence type="ECO:0000313" key="7">
    <source>
        <dbReference type="EMBL" id="EIE99322.1"/>
    </source>
</evidence>
<reference evidence="8" key="2">
    <citation type="submission" date="2012-01" db="EMBL/GenBank/DDBJ databases">
        <title>Noncontiguous Finished sequence of chromosome of Saccharomonospora glauca K62.</title>
        <authorList>
            <consortium name="US DOE Joint Genome Institute"/>
            <person name="Lucas S."/>
            <person name="Han J."/>
            <person name="Lapidus A."/>
            <person name="Cheng J.-F."/>
            <person name="Goodwin L."/>
            <person name="Pitluck S."/>
            <person name="Peters L."/>
            <person name="Mikhailova N."/>
            <person name="Held B."/>
            <person name="Detter J.C."/>
            <person name="Han C."/>
            <person name="Tapia R."/>
            <person name="Land M."/>
            <person name="Hauser L."/>
            <person name="Kyrpides N."/>
            <person name="Ivanova N."/>
            <person name="Pagani I."/>
            <person name="Brambilla E.-M."/>
            <person name="Klenk H.-P."/>
            <person name="Woyke T."/>
        </authorList>
    </citation>
    <scope>NUCLEOTIDE SEQUENCE [LARGE SCALE GENOMIC DNA]</scope>
    <source>
        <strain evidence="8">K62</strain>
    </source>
</reference>
<evidence type="ECO:0000256" key="5">
    <source>
        <dbReference type="ARBA" id="ARBA00023002"/>
    </source>
</evidence>